<dbReference type="eggNOG" id="KOG3106">
    <property type="taxonomic scope" value="Eukaryota"/>
</dbReference>
<evidence type="ECO:0008006" key="15">
    <source>
        <dbReference type="Google" id="ProtNLM"/>
    </source>
</evidence>
<dbReference type="VEuPathDB" id="FungiDB:HMPREF1541_07224"/>
<dbReference type="RefSeq" id="XP_008719771.1">
    <property type="nucleotide sequence ID" value="XM_008721549.1"/>
</dbReference>
<accession>W2RM94</accession>
<keyword evidence="9 12" id="KW-0472">Membrane</keyword>
<feature type="transmembrane region" description="Helical" evidence="12">
    <location>
        <begin position="186"/>
        <end position="207"/>
    </location>
</feature>
<evidence type="ECO:0000256" key="5">
    <source>
        <dbReference type="ARBA" id="ARBA00022824"/>
    </source>
</evidence>
<feature type="compositionally biased region" description="Acidic residues" evidence="11">
    <location>
        <begin position="245"/>
        <end position="254"/>
    </location>
</feature>
<comment type="subcellular location">
    <subcellularLocation>
        <location evidence="1">Endoplasmic reticulum membrane</location>
        <topology evidence="1">Multi-pass membrane protein</topology>
    </subcellularLocation>
</comment>
<evidence type="ECO:0000256" key="2">
    <source>
        <dbReference type="ARBA" id="ARBA00010120"/>
    </source>
</evidence>
<dbReference type="GO" id="GO:0046923">
    <property type="term" value="F:ER retention sequence binding"/>
    <property type="evidence" value="ECO:0007669"/>
    <property type="project" value="InterPro"/>
</dbReference>
<organism evidence="13 14">
    <name type="scientific">Cyphellophora europaea (strain CBS 101466)</name>
    <name type="common">Phialophora europaea</name>
    <dbReference type="NCBI Taxonomy" id="1220924"/>
    <lineage>
        <taxon>Eukaryota</taxon>
        <taxon>Fungi</taxon>
        <taxon>Dikarya</taxon>
        <taxon>Ascomycota</taxon>
        <taxon>Pezizomycotina</taxon>
        <taxon>Eurotiomycetes</taxon>
        <taxon>Chaetothyriomycetidae</taxon>
        <taxon>Chaetothyriales</taxon>
        <taxon>Cyphellophoraceae</taxon>
        <taxon>Cyphellophora</taxon>
    </lineage>
</organism>
<evidence type="ECO:0000256" key="3">
    <source>
        <dbReference type="ARBA" id="ARBA00022448"/>
    </source>
</evidence>
<dbReference type="EMBL" id="KB822723">
    <property type="protein sequence ID" value="ETN37602.1"/>
    <property type="molecule type" value="Genomic_DNA"/>
</dbReference>
<keyword evidence="6" id="KW-0931">ER-Golgi transport</keyword>
<evidence type="ECO:0000256" key="9">
    <source>
        <dbReference type="ARBA" id="ARBA00023136"/>
    </source>
</evidence>
<dbReference type="PANTHER" id="PTHR10585">
    <property type="entry name" value="ER LUMEN PROTEIN RETAINING RECEPTOR"/>
    <property type="match status" value="1"/>
</dbReference>
<reference evidence="13 14" key="1">
    <citation type="submission" date="2013-03" db="EMBL/GenBank/DDBJ databases">
        <title>The Genome Sequence of Phialophora europaea CBS 101466.</title>
        <authorList>
            <consortium name="The Broad Institute Genomics Platform"/>
            <person name="Cuomo C."/>
            <person name="de Hoog S."/>
            <person name="Gorbushina A."/>
            <person name="Walker B."/>
            <person name="Young S.K."/>
            <person name="Zeng Q."/>
            <person name="Gargeya S."/>
            <person name="Fitzgerald M."/>
            <person name="Haas B."/>
            <person name="Abouelleil A."/>
            <person name="Allen A.W."/>
            <person name="Alvarado L."/>
            <person name="Arachchi H.M."/>
            <person name="Berlin A.M."/>
            <person name="Chapman S.B."/>
            <person name="Gainer-Dewar J."/>
            <person name="Goldberg J."/>
            <person name="Griggs A."/>
            <person name="Gujja S."/>
            <person name="Hansen M."/>
            <person name="Howarth C."/>
            <person name="Imamovic A."/>
            <person name="Ireland A."/>
            <person name="Larimer J."/>
            <person name="McCowan C."/>
            <person name="Murphy C."/>
            <person name="Pearson M."/>
            <person name="Poon T.W."/>
            <person name="Priest M."/>
            <person name="Roberts A."/>
            <person name="Saif S."/>
            <person name="Shea T."/>
            <person name="Sisk P."/>
            <person name="Sykes S."/>
            <person name="Wortman J."/>
            <person name="Nusbaum C."/>
            <person name="Birren B."/>
        </authorList>
    </citation>
    <scope>NUCLEOTIDE SEQUENCE [LARGE SCALE GENOMIC DNA]</scope>
    <source>
        <strain evidence="13 14">CBS 101466</strain>
    </source>
</reference>
<keyword evidence="14" id="KW-1185">Reference proteome</keyword>
<feature type="transmembrane region" description="Helical" evidence="12">
    <location>
        <begin position="32"/>
        <end position="49"/>
    </location>
</feature>
<dbReference type="InterPro" id="IPR000133">
    <property type="entry name" value="ER_ret_rcpt"/>
</dbReference>
<evidence type="ECO:0000256" key="11">
    <source>
        <dbReference type="SAM" id="MobiDB-lite"/>
    </source>
</evidence>
<keyword evidence="4 12" id="KW-0812">Transmembrane</keyword>
<feature type="compositionally biased region" description="Acidic residues" evidence="11">
    <location>
        <begin position="303"/>
        <end position="319"/>
    </location>
</feature>
<gene>
    <name evidence="13" type="ORF">HMPREF1541_07224</name>
</gene>
<dbReference type="STRING" id="1220924.W2RM94"/>
<evidence type="ECO:0000313" key="14">
    <source>
        <dbReference type="Proteomes" id="UP000030752"/>
    </source>
</evidence>
<dbReference type="AlphaFoldDB" id="W2RM94"/>
<keyword evidence="8 12" id="KW-1133">Transmembrane helix</keyword>
<evidence type="ECO:0000256" key="6">
    <source>
        <dbReference type="ARBA" id="ARBA00022892"/>
    </source>
</evidence>
<dbReference type="GO" id="GO:0005789">
    <property type="term" value="C:endoplasmic reticulum membrane"/>
    <property type="evidence" value="ECO:0007669"/>
    <property type="project" value="UniProtKB-SubCell"/>
</dbReference>
<dbReference type="HOGENOM" id="CLU_041571_0_0_1"/>
<evidence type="ECO:0000256" key="12">
    <source>
        <dbReference type="SAM" id="Phobius"/>
    </source>
</evidence>
<protein>
    <recommendedName>
        <fullName evidence="15">ER lumen protein retaining receptor</fullName>
    </recommendedName>
</protein>
<sequence length="343" mass="38751">MNLFRILADVCHTASKCILIWAIHWNSSAEGVSLLTQILYVIVFCSRYLDLFWVPPTHSWWNFLLKNFYIWTSWYIIYIMLRVFARTREREKAWKLGAYALGGSIAATIPVGLIFEGTAVLHFTEFLWVFSIILESVCVLPQLLLLRQTTVPTVIDSGYLIALGSYRFLYILNWIFRLFTPKKPELIPVLFGIVQTALYLDFAWVYWTRQRVKLRGGGVVDSDDLRKGFLVHRALDHTGGRASVEDPEAQDAVDDGAQPKPPNANRWGARGVSITADDTLDQHHSKKSNSNTNGSPSESSGMFDDEGEDDFLNDHDDDAPALGGTGNKVLNSDAEWRDDDGTK</sequence>
<evidence type="ECO:0000256" key="7">
    <source>
        <dbReference type="ARBA" id="ARBA00022927"/>
    </source>
</evidence>
<feature type="compositionally biased region" description="Polar residues" evidence="11">
    <location>
        <begin position="288"/>
        <end position="300"/>
    </location>
</feature>
<keyword evidence="10" id="KW-0675">Receptor</keyword>
<feature type="transmembrane region" description="Helical" evidence="12">
    <location>
        <begin position="69"/>
        <end position="85"/>
    </location>
</feature>
<feature type="region of interest" description="Disordered" evidence="11">
    <location>
        <begin position="240"/>
        <end position="343"/>
    </location>
</feature>
<keyword evidence="7" id="KW-0653">Protein transport</keyword>
<dbReference type="OrthoDB" id="7694678at2759"/>
<evidence type="ECO:0000256" key="8">
    <source>
        <dbReference type="ARBA" id="ARBA00022989"/>
    </source>
</evidence>
<proteinExistence type="inferred from homology"/>
<dbReference type="GO" id="GO:0015031">
    <property type="term" value="P:protein transport"/>
    <property type="evidence" value="ECO:0007669"/>
    <property type="project" value="UniProtKB-KW"/>
</dbReference>
<dbReference type="PRINTS" id="PR00660">
    <property type="entry name" value="ERLUMENR"/>
</dbReference>
<dbReference type="GeneID" id="19974563"/>
<keyword evidence="3" id="KW-0813">Transport</keyword>
<dbReference type="InParanoid" id="W2RM94"/>
<comment type="similarity">
    <text evidence="2">Belongs to the ERD2 family.</text>
</comment>
<feature type="transmembrane region" description="Helical" evidence="12">
    <location>
        <begin position="97"/>
        <end position="115"/>
    </location>
</feature>
<dbReference type="GO" id="GO:0016192">
    <property type="term" value="P:vesicle-mediated transport"/>
    <property type="evidence" value="ECO:0007669"/>
    <property type="project" value="UniProtKB-KW"/>
</dbReference>
<evidence type="ECO:0000256" key="1">
    <source>
        <dbReference type="ARBA" id="ARBA00004477"/>
    </source>
</evidence>
<evidence type="ECO:0000313" key="13">
    <source>
        <dbReference type="EMBL" id="ETN37602.1"/>
    </source>
</evidence>
<name>W2RM94_CYPE1</name>
<dbReference type="Proteomes" id="UP000030752">
    <property type="component" value="Unassembled WGS sequence"/>
</dbReference>
<dbReference type="Pfam" id="PF00810">
    <property type="entry name" value="ER_lumen_recept"/>
    <property type="match status" value="1"/>
</dbReference>
<keyword evidence="5" id="KW-0256">Endoplasmic reticulum</keyword>
<evidence type="ECO:0000256" key="4">
    <source>
        <dbReference type="ARBA" id="ARBA00022692"/>
    </source>
</evidence>
<feature type="transmembrane region" description="Helical" evidence="12">
    <location>
        <begin position="158"/>
        <end position="180"/>
    </location>
</feature>
<feature type="transmembrane region" description="Helical" evidence="12">
    <location>
        <begin position="127"/>
        <end position="146"/>
    </location>
</feature>
<dbReference type="GO" id="GO:0006621">
    <property type="term" value="P:protein retention in ER lumen"/>
    <property type="evidence" value="ECO:0007669"/>
    <property type="project" value="InterPro"/>
</dbReference>
<evidence type="ECO:0000256" key="10">
    <source>
        <dbReference type="ARBA" id="ARBA00023170"/>
    </source>
</evidence>